<dbReference type="RefSeq" id="XP_046009413.1">
    <property type="nucleotide sequence ID" value="XM_046148583.1"/>
</dbReference>
<evidence type="ECO:0000256" key="1">
    <source>
        <dbReference type="SAM" id="MobiDB-lite"/>
    </source>
</evidence>
<proteinExistence type="predicted"/>
<feature type="region of interest" description="Disordered" evidence="1">
    <location>
        <begin position="204"/>
        <end position="230"/>
    </location>
</feature>
<gene>
    <name evidence="2" type="ORF">B0I36DRAFT_155110</name>
</gene>
<protein>
    <submittedName>
        <fullName evidence="2">Uncharacterized protein</fullName>
    </submittedName>
</protein>
<dbReference type="EMBL" id="JAGTJQ010000008">
    <property type="protein sequence ID" value="KAH7026196.1"/>
    <property type="molecule type" value="Genomic_DNA"/>
</dbReference>
<sequence length="230" mass="24747">MFGRSKQDVVRCDQVGLFASVNAHRRVNRADYYAKQSRDWGKPDWAGAPSLPNTLAITMISTCRSWGPRVRRTWSRCQCNCKVNGHRASSNGSRGPLVGTQGWPRRSHLVLALPGPSLTQSPRPKTSAGGAYYVNPTYLNFCPLSSVAKVVLLLFPPRHPVSPARPACSSAKLPSSPQTASPAPVWSVLPTGIAPLLAKLDRGQLRSSTTPPPSRTASCTNSRILPSPAG</sequence>
<dbReference type="AlphaFoldDB" id="A0A9P8Y0D9"/>
<keyword evidence="3" id="KW-1185">Reference proteome</keyword>
<reference evidence="2" key="1">
    <citation type="journal article" date="2021" name="Nat. Commun.">
        <title>Genetic determinants of endophytism in the Arabidopsis root mycobiome.</title>
        <authorList>
            <person name="Mesny F."/>
            <person name="Miyauchi S."/>
            <person name="Thiergart T."/>
            <person name="Pickel B."/>
            <person name="Atanasova L."/>
            <person name="Karlsson M."/>
            <person name="Huettel B."/>
            <person name="Barry K.W."/>
            <person name="Haridas S."/>
            <person name="Chen C."/>
            <person name="Bauer D."/>
            <person name="Andreopoulos W."/>
            <person name="Pangilinan J."/>
            <person name="LaButti K."/>
            <person name="Riley R."/>
            <person name="Lipzen A."/>
            <person name="Clum A."/>
            <person name="Drula E."/>
            <person name="Henrissat B."/>
            <person name="Kohler A."/>
            <person name="Grigoriev I.V."/>
            <person name="Martin F.M."/>
            <person name="Hacquard S."/>
        </authorList>
    </citation>
    <scope>NUCLEOTIDE SEQUENCE</scope>
    <source>
        <strain evidence="2">MPI-CAGE-CH-0230</strain>
    </source>
</reference>
<comment type="caution">
    <text evidence="2">The sequence shown here is derived from an EMBL/GenBank/DDBJ whole genome shotgun (WGS) entry which is preliminary data.</text>
</comment>
<organism evidence="2 3">
    <name type="scientific">Microdochium trichocladiopsis</name>
    <dbReference type="NCBI Taxonomy" id="1682393"/>
    <lineage>
        <taxon>Eukaryota</taxon>
        <taxon>Fungi</taxon>
        <taxon>Dikarya</taxon>
        <taxon>Ascomycota</taxon>
        <taxon>Pezizomycotina</taxon>
        <taxon>Sordariomycetes</taxon>
        <taxon>Xylariomycetidae</taxon>
        <taxon>Xylariales</taxon>
        <taxon>Microdochiaceae</taxon>
        <taxon>Microdochium</taxon>
    </lineage>
</organism>
<name>A0A9P8Y0D9_9PEZI</name>
<dbReference type="Proteomes" id="UP000756346">
    <property type="component" value="Unassembled WGS sequence"/>
</dbReference>
<evidence type="ECO:0000313" key="2">
    <source>
        <dbReference type="EMBL" id="KAH7026196.1"/>
    </source>
</evidence>
<evidence type="ECO:0000313" key="3">
    <source>
        <dbReference type="Proteomes" id="UP000756346"/>
    </source>
</evidence>
<dbReference type="GeneID" id="70178129"/>
<accession>A0A9P8Y0D9</accession>